<gene>
    <name evidence="2" type="ORF">GGR27_003633</name>
</gene>
<keyword evidence="3" id="KW-1185">Reference proteome</keyword>
<evidence type="ECO:0000313" key="2">
    <source>
        <dbReference type="EMBL" id="NJC28114.1"/>
    </source>
</evidence>
<reference evidence="2 3" key="1">
    <citation type="submission" date="2020-03" db="EMBL/GenBank/DDBJ databases">
        <title>Genomic Encyclopedia of Type Strains, Phase IV (KMG-IV): sequencing the most valuable type-strain genomes for metagenomic binning, comparative biology and taxonomic classification.</title>
        <authorList>
            <person name="Goeker M."/>
        </authorList>
    </citation>
    <scope>NUCLEOTIDE SEQUENCE [LARGE SCALE GENOMIC DNA]</scope>
    <source>
        <strain evidence="2 3">DSM 105096</strain>
    </source>
</reference>
<dbReference type="Pfam" id="PF21601">
    <property type="entry name" value="GldM_2nd"/>
    <property type="match status" value="1"/>
</dbReference>
<organism evidence="2 3">
    <name type="scientific">Neolewinella antarctica</name>
    <dbReference type="NCBI Taxonomy" id="442734"/>
    <lineage>
        <taxon>Bacteria</taxon>
        <taxon>Pseudomonadati</taxon>
        <taxon>Bacteroidota</taxon>
        <taxon>Saprospiria</taxon>
        <taxon>Saprospirales</taxon>
        <taxon>Lewinellaceae</taxon>
        <taxon>Neolewinella</taxon>
    </lineage>
</organism>
<sequence length="287" mass="32465">MATTYHFSELDRQAEDFVNATTKTHTQTIEHYHQAIENLRRETQIMLQDDSKERFHPLLELFLVAEQGRNDYADAQSGDYATDLICSFVGSLDRDDLIYYAAGNANQKLLDKSSALLHSEATNFNLKEEDVITRITWLRKNFLTKPLAQQRHHANLLKQTAIDLVYIELLHTQFGILQDMLSLMTGRIITCDMGFFPVFSAKASLVSPGEPLQAKVYVGSYSSNLDPENVVLMVDGKVLEIRDDGTADFSRITHRSGRHTLETEVKITNPLTGKVTTGEGSFTYEVR</sequence>
<protein>
    <recommendedName>
        <fullName evidence="1">Gliding motility-associated protein GldM first immunoglobulin-like domain-containing protein</fullName>
    </recommendedName>
</protein>
<evidence type="ECO:0000313" key="3">
    <source>
        <dbReference type="Proteomes" id="UP000770785"/>
    </source>
</evidence>
<dbReference type="InterPro" id="IPR048405">
    <property type="entry name" value="GldM_Ig-like-1"/>
</dbReference>
<feature type="domain" description="Gliding motility-associated protein GldM first immunoglobulin-like" evidence="1">
    <location>
        <begin position="195"/>
        <end position="276"/>
    </location>
</feature>
<dbReference type="EMBL" id="JAATJH010000008">
    <property type="protein sequence ID" value="NJC28114.1"/>
    <property type="molecule type" value="Genomic_DNA"/>
</dbReference>
<accession>A0ABX0XGT2</accession>
<name>A0ABX0XGT2_9BACT</name>
<evidence type="ECO:0000259" key="1">
    <source>
        <dbReference type="Pfam" id="PF21601"/>
    </source>
</evidence>
<comment type="caution">
    <text evidence="2">The sequence shown here is derived from an EMBL/GenBank/DDBJ whole genome shotgun (WGS) entry which is preliminary data.</text>
</comment>
<proteinExistence type="predicted"/>
<dbReference type="Proteomes" id="UP000770785">
    <property type="component" value="Unassembled WGS sequence"/>
</dbReference>